<name>A0A1Z1W7Q2_9ACTN</name>
<evidence type="ECO:0000313" key="3">
    <source>
        <dbReference type="Proteomes" id="UP000195880"/>
    </source>
</evidence>
<reference evidence="2 3" key="1">
    <citation type="submission" date="2017-05" db="EMBL/GenBank/DDBJ databases">
        <title>Streptomyces alboflavus Genome sequencing and assembly.</title>
        <authorList>
            <person name="Wang Y."/>
            <person name="Du B."/>
            <person name="Ding Y."/>
            <person name="Liu H."/>
            <person name="Hou Q."/>
            <person name="Liu K."/>
            <person name="Wang C."/>
            <person name="Yao L."/>
        </authorList>
    </citation>
    <scope>NUCLEOTIDE SEQUENCE [LARGE SCALE GENOMIC DNA]</scope>
    <source>
        <strain evidence="2 3">MDJK44</strain>
    </source>
</reference>
<feature type="region of interest" description="Disordered" evidence="1">
    <location>
        <begin position="188"/>
        <end position="214"/>
    </location>
</feature>
<evidence type="ECO:0000313" key="2">
    <source>
        <dbReference type="EMBL" id="ARX82420.1"/>
    </source>
</evidence>
<dbReference type="Proteomes" id="UP000195880">
    <property type="component" value="Chromosome"/>
</dbReference>
<organism evidence="2 3">
    <name type="scientific">Streptomyces alboflavus</name>
    <dbReference type="NCBI Taxonomy" id="67267"/>
    <lineage>
        <taxon>Bacteria</taxon>
        <taxon>Bacillati</taxon>
        <taxon>Actinomycetota</taxon>
        <taxon>Actinomycetes</taxon>
        <taxon>Kitasatosporales</taxon>
        <taxon>Streptomycetaceae</taxon>
        <taxon>Streptomyces</taxon>
    </lineage>
</organism>
<keyword evidence="3" id="KW-1185">Reference proteome</keyword>
<dbReference type="KEGG" id="salf:SMD44_01830"/>
<protein>
    <submittedName>
        <fullName evidence="2">Uncharacterized protein</fullName>
    </submittedName>
</protein>
<gene>
    <name evidence="2" type="ORF">SMD44_01830</name>
</gene>
<proteinExistence type="predicted"/>
<sequence length="214" mass="21561">MASELESLLPGGRLRPGSAVSVGQDLPLLLALAAPAAAEAGAWAVVGLPQLGVLAADSMGLNVGTGLWVDRPGTRWPDVVATLAEAVPVLLLGPLGPAPDRQARRLAAVLRRTGAVLLTTGAWAGAELRMAVTASHWEGVGAGHGLLRARRVQVVATGRGAAGGAPRTARLWLPGPDGRACPFENIPDAVDTPADAPDAAPSGEARHGGLHVVG</sequence>
<accession>A0A1Z1W7Q2</accession>
<dbReference type="STRING" id="67267.GCA_000716675_00085"/>
<evidence type="ECO:0000256" key="1">
    <source>
        <dbReference type="SAM" id="MobiDB-lite"/>
    </source>
</evidence>
<feature type="compositionally biased region" description="Low complexity" evidence="1">
    <location>
        <begin position="188"/>
        <end position="201"/>
    </location>
</feature>
<dbReference type="AlphaFoldDB" id="A0A1Z1W7Q2"/>
<dbReference type="eggNOG" id="COG4544">
    <property type="taxonomic scope" value="Bacteria"/>
</dbReference>
<dbReference type="EMBL" id="CP021748">
    <property type="protein sequence ID" value="ARX82420.1"/>
    <property type="molecule type" value="Genomic_DNA"/>
</dbReference>